<dbReference type="AlphaFoldDB" id="A0A849A5N0"/>
<dbReference type="EMBL" id="JABEND010000005">
    <property type="protein sequence ID" value="NNG36294.1"/>
    <property type="molecule type" value="Genomic_DNA"/>
</dbReference>
<dbReference type="SUPFAM" id="SSF56801">
    <property type="entry name" value="Acetyl-CoA synthetase-like"/>
    <property type="match status" value="1"/>
</dbReference>
<accession>A0A849A5N0</accession>
<reference evidence="1 2" key="1">
    <citation type="submission" date="2020-05" db="EMBL/GenBank/DDBJ databases">
        <title>Nakamurella sp. DB0629 isolated from air conditioner.</title>
        <authorList>
            <person name="Kim D.H."/>
            <person name="Kim D.-U."/>
        </authorList>
    </citation>
    <scope>NUCLEOTIDE SEQUENCE [LARGE SCALE GENOMIC DNA]</scope>
    <source>
        <strain evidence="1 2">DB0629</strain>
    </source>
</reference>
<dbReference type="Proteomes" id="UP000562984">
    <property type="component" value="Unassembled WGS sequence"/>
</dbReference>
<proteinExistence type="predicted"/>
<comment type="caution">
    <text evidence="1">The sequence shown here is derived from an EMBL/GenBank/DDBJ whole genome shotgun (WGS) entry which is preliminary data.</text>
</comment>
<protein>
    <submittedName>
        <fullName evidence="1">TIGR03089 family protein</fullName>
    </submittedName>
</protein>
<dbReference type="NCBIfam" id="TIGR03089">
    <property type="entry name" value="TIGR03089 family protein"/>
    <property type="match status" value="1"/>
</dbReference>
<evidence type="ECO:0000313" key="1">
    <source>
        <dbReference type="EMBL" id="NNG36294.1"/>
    </source>
</evidence>
<dbReference type="RefSeq" id="WP_171199954.1">
    <property type="nucleotide sequence ID" value="NZ_JABEND010000005.1"/>
</dbReference>
<organism evidence="1 2">
    <name type="scientific">Nakamurella aerolata</name>
    <dbReference type="NCBI Taxonomy" id="1656892"/>
    <lineage>
        <taxon>Bacteria</taxon>
        <taxon>Bacillati</taxon>
        <taxon>Actinomycetota</taxon>
        <taxon>Actinomycetes</taxon>
        <taxon>Nakamurellales</taxon>
        <taxon>Nakamurellaceae</taxon>
        <taxon>Nakamurella</taxon>
    </lineage>
</organism>
<dbReference type="InterPro" id="IPR017523">
    <property type="entry name" value="Rv3268"/>
</dbReference>
<name>A0A849A5N0_9ACTN</name>
<sequence length="251" mass="26171">MPTPTLTQRLLEPLAADPHLPRLVHYGPGGRAELSTATLTNWSAKVAGLLTDELGLDPGDRALLRPMPGWLPAPILLGCWWAGVTVRIDDSPEPAGPFAIAFLPDPAGAAAGGDAETDGDADEVLVVSAHPLALPSQQLLPHQRDFSTAVLAQSDQYRPFRLPDPAEVLLETGSAGLTADHLLAAAPHWDAPPRVLTTSGWDAAAANSPVELLIGVLASSGTLVQATDPALTSDPAALDRIADDENITDRA</sequence>
<gene>
    <name evidence="1" type="ORF">HKD39_11320</name>
</gene>
<keyword evidence="2" id="KW-1185">Reference proteome</keyword>
<evidence type="ECO:0000313" key="2">
    <source>
        <dbReference type="Proteomes" id="UP000562984"/>
    </source>
</evidence>